<feature type="compositionally biased region" description="Basic and acidic residues" evidence="2">
    <location>
        <begin position="686"/>
        <end position="712"/>
    </location>
</feature>
<dbReference type="Proteomes" id="UP000554482">
    <property type="component" value="Unassembled WGS sequence"/>
</dbReference>
<accession>A0A7J6VXM6</accession>
<feature type="compositionally biased region" description="Polar residues" evidence="2">
    <location>
        <begin position="718"/>
        <end position="727"/>
    </location>
</feature>
<feature type="compositionally biased region" description="Polar residues" evidence="2">
    <location>
        <begin position="303"/>
        <end position="313"/>
    </location>
</feature>
<proteinExistence type="predicted"/>
<feature type="compositionally biased region" description="Polar residues" evidence="2">
    <location>
        <begin position="495"/>
        <end position="506"/>
    </location>
</feature>
<feature type="compositionally biased region" description="Basic and acidic residues" evidence="2">
    <location>
        <begin position="426"/>
        <end position="435"/>
    </location>
</feature>
<gene>
    <name evidence="3" type="ORF">FRX31_020989</name>
</gene>
<feature type="region of interest" description="Disordered" evidence="2">
    <location>
        <begin position="686"/>
        <end position="754"/>
    </location>
</feature>
<protein>
    <submittedName>
        <fullName evidence="3">Neurofilament heavy protein</fullName>
    </submittedName>
</protein>
<organism evidence="3 4">
    <name type="scientific">Thalictrum thalictroides</name>
    <name type="common">Rue-anemone</name>
    <name type="synonym">Anemone thalictroides</name>
    <dbReference type="NCBI Taxonomy" id="46969"/>
    <lineage>
        <taxon>Eukaryota</taxon>
        <taxon>Viridiplantae</taxon>
        <taxon>Streptophyta</taxon>
        <taxon>Embryophyta</taxon>
        <taxon>Tracheophyta</taxon>
        <taxon>Spermatophyta</taxon>
        <taxon>Magnoliopsida</taxon>
        <taxon>Ranunculales</taxon>
        <taxon>Ranunculaceae</taxon>
        <taxon>Thalictroideae</taxon>
        <taxon>Thalictrum</taxon>
    </lineage>
</organism>
<keyword evidence="1" id="KW-0175">Coiled coil</keyword>
<dbReference type="PANTHER" id="PTHR37241">
    <property type="entry name" value="NEUROFILAMENT HEAVY PROTEIN"/>
    <property type="match status" value="1"/>
</dbReference>
<feature type="region of interest" description="Disordered" evidence="2">
    <location>
        <begin position="542"/>
        <end position="576"/>
    </location>
</feature>
<feature type="region of interest" description="Disordered" evidence="2">
    <location>
        <begin position="827"/>
        <end position="873"/>
    </location>
</feature>
<feature type="compositionally biased region" description="Basic and acidic residues" evidence="2">
    <location>
        <begin position="272"/>
        <end position="283"/>
    </location>
</feature>
<dbReference type="AlphaFoldDB" id="A0A7J6VXM6"/>
<keyword evidence="4" id="KW-1185">Reference proteome</keyword>
<evidence type="ECO:0000313" key="3">
    <source>
        <dbReference type="EMBL" id="KAF5189427.1"/>
    </source>
</evidence>
<sequence>MEIMQNVFESEEKFDNEDESADEIYEKIEAPKYVDLTRPDQFLPDDPSWFCLRIGCDQNHEDVDPDALHKSFVLRVMAARSPNLRLRKALRCRQVPSAYMKYPQSAPAKPSKPRVCRFTAMTSISQKIAEVKVKVHPVSNNLTPKPRARECSALGKALTTPRAKKLIPSSDPFRSVQNPKTTDVLPKTKIVAKALVFSTPKKSERKKTLSESEIPMTEICDGLKKLEINSQRKKLSWNSSNLSKCTASCPKISRIASDESTTNLHSQKLKNRLKDSGDQKEHGSNPTRSKKKKGTKSLQKLSCPQTDSRTTSDMEFDGESRYDSLGDCSVSEVSRSNEGNECEEKLDLAVVFSTPKKSERKKISKPEIPMTEICDGMKKLELNSQRKKLSCNYSKLLNCTASHPKASRTASDPSPTKLYPQKLRSRVKDSEDQKDLGVNPKRSKKRKSTKTLQNVQLKAASILVDVQSVIVDVPNNNQVTCLSSSEKDLEKVDTSRIQNLNGTQDNELSKGDEYGKGLASKGSEDREDALTLQNSNIAGFESELLNSDDKENAAISNGNRGDEYEKGLASKGSEDREDVLVLQTSNIAGFESELLNSDDKENAAGSNGNRELNLNINNDRSERINLQNEVNENQQKVVINAQHQASKGKPTVATIGSLGGKYKKIKPTNPKPFRLRTNERGILREANLEKKHMPNPPKENKPVSRDSDESVQRRHTTNKQSVKSHGQCRQETDSREGCQIESDKRYQKTPRQQFRPTYPKTIKCAVEQKTCIISTQITRSQLLRQQLTRTQRGTGTRKKTISTASPCRLSVIKETSSMVSRTKVTKPRTKGTITAAVDSSSRSSSAGRRPVTVPKEPHFQRIHTPKSCTKTVK</sequence>
<dbReference type="PANTHER" id="PTHR37241:SF1">
    <property type="entry name" value="NEUROFILAMENT HEAVY PROTEIN"/>
    <property type="match status" value="1"/>
</dbReference>
<dbReference type="EMBL" id="JABWDY010025485">
    <property type="protein sequence ID" value="KAF5189427.1"/>
    <property type="molecule type" value="Genomic_DNA"/>
</dbReference>
<name>A0A7J6VXM6_THATH</name>
<reference evidence="3 4" key="1">
    <citation type="submission" date="2020-06" db="EMBL/GenBank/DDBJ databases">
        <title>Transcriptomic and genomic resources for Thalictrum thalictroides and T. hernandezii: Facilitating candidate gene discovery in an emerging model plant lineage.</title>
        <authorList>
            <person name="Arias T."/>
            <person name="Riano-Pachon D.M."/>
            <person name="Di Stilio V.S."/>
        </authorList>
    </citation>
    <scope>NUCLEOTIDE SEQUENCE [LARGE SCALE GENOMIC DNA]</scope>
    <source>
        <strain evidence="4">cv. WT478/WT964</strain>
        <tissue evidence="3">Leaves</tissue>
    </source>
</reference>
<evidence type="ECO:0000256" key="2">
    <source>
        <dbReference type="SAM" id="MobiDB-lite"/>
    </source>
</evidence>
<feature type="compositionally biased region" description="Basic and acidic residues" evidence="2">
    <location>
        <begin position="728"/>
        <end position="746"/>
    </location>
</feature>
<feature type="compositionally biased region" description="Basic and acidic residues" evidence="2">
    <location>
        <begin position="485"/>
        <end position="494"/>
    </location>
</feature>
<dbReference type="OrthoDB" id="785936at2759"/>
<comment type="caution">
    <text evidence="3">The sequence shown here is derived from an EMBL/GenBank/DDBJ whole genome shotgun (WGS) entry which is preliminary data.</text>
</comment>
<feature type="compositionally biased region" description="Basic and acidic residues" evidence="2">
    <location>
        <begin position="560"/>
        <end position="574"/>
    </location>
</feature>
<feature type="region of interest" description="Disordered" evidence="2">
    <location>
        <begin position="403"/>
        <end position="452"/>
    </location>
</feature>
<feature type="coiled-coil region" evidence="1">
    <location>
        <begin position="609"/>
        <end position="636"/>
    </location>
</feature>
<feature type="region of interest" description="Disordered" evidence="2">
    <location>
        <begin position="258"/>
        <end position="318"/>
    </location>
</feature>
<evidence type="ECO:0000313" key="4">
    <source>
        <dbReference type="Proteomes" id="UP000554482"/>
    </source>
</evidence>
<feature type="region of interest" description="Disordered" evidence="2">
    <location>
        <begin position="483"/>
        <end position="527"/>
    </location>
</feature>
<evidence type="ECO:0000256" key="1">
    <source>
        <dbReference type="SAM" id="Coils"/>
    </source>
</evidence>